<feature type="region of interest" description="Disordered" evidence="1">
    <location>
        <begin position="87"/>
        <end position="168"/>
    </location>
</feature>
<feature type="compositionally biased region" description="Polar residues" evidence="1">
    <location>
        <begin position="976"/>
        <end position="1001"/>
    </location>
</feature>
<feature type="compositionally biased region" description="Low complexity" evidence="1">
    <location>
        <begin position="854"/>
        <end position="864"/>
    </location>
</feature>
<keyword evidence="2" id="KW-0812">Transmembrane</keyword>
<feature type="compositionally biased region" description="Basic residues" evidence="1">
    <location>
        <begin position="265"/>
        <end position="274"/>
    </location>
</feature>
<dbReference type="STRING" id="181874.A0A409W2P7"/>
<feature type="compositionally biased region" description="Low complexity" evidence="1">
    <location>
        <begin position="911"/>
        <end position="950"/>
    </location>
</feature>
<dbReference type="AlphaFoldDB" id="A0A409W2P7"/>
<feature type="transmembrane region" description="Helical" evidence="2">
    <location>
        <begin position="27"/>
        <end position="46"/>
    </location>
</feature>
<evidence type="ECO:0000313" key="3">
    <source>
        <dbReference type="EMBL" id="PPQ72777.1"/>
    </source>
</evidence>
<keyword evidence="2" id="KW-1133">Transmembrane helix</keyword>
<feature type="region of interest" description="Disordered" evidence="1">
    <location>
        <begin position="498"/>
        <end position="544"/>
    </location>
</feature>
<name>A0A409W2P7_9AGAR</name>
<feature type="compositionally biased region" description="Low complexity" evidence="1">
    <location>
        <begin position="650"/>
        <end position="659"/>
    </location>
</feature>
<gene>
    <name evidence="3" type="ORF">CVT24_012803</name>
</gene>
<feature type="compositionally biased region" description="Low complexity" evidence="1">
    <location>
        <begin position="963"/>
        <end position="974"/>
    </location>
</feature>
<feature type="compositionally biased region" description="Basic and acidic residues" evidence="1">
    <location>
        <begin position="201"/>
        <end position="225"/>
    </location>
</feature>
<evidence type="ECO:0000256" key="2">
    <source>
        <dbReference type="SAM" id="Phobius"/>
    </source>
</evidence>
<feature type="compositionally biased region" description="Polar residues" evidence="1">
    <location>
        <begin position="100"/>
        <end position="110"/>
    </location>
</feature>
<dbReference type="EMBL" id="NHTK01005852">
    <property type="protein sequence ID" value="PPQ72777.1"/>
    <property type="molecule type" value="Genomic_DNA"/>
</dbReference>
<sequence>MASDSSDILGQQTMPILKGDRTSTSPFSVFRSLVILVVLVVIYVVGNRLRRSILLWREESYKLATRRRHGIPDSDLRPFNVAYSEAMTRARDEEKRRHAASSQFRPQPTLRQRDGRSEDNSQTSQRFIRSETTSRSTAVPLPGSYYTPTPDTRPQPTAGRSNPNLASNNALHRPAAAHSTINGISKPLYRQPAYTQVLVSRSEHDLRKRSLDENEDEHEMKKTRVDEEELVDSDSKPFRQNRGSKRGVQEEDEEEEYSDEFLGSKKARGKRARKLSLNNRLYSTDQDMDIDDEEADEVSELRPSLRGKKRDRAEAGSTFGGDDEESEPEVDTSKARRRHRKRRTVAKRKSEVTYARGKKREREGELDNSDLASEDDSAPEKSSSRKRRGRRSSHKDDEDRLSRSDISMDDSTVSTRSKIRNIGDEWESNGVKYKIGPNGQRLRQALVKKARHKFVMPKDSQHPDRDANLQVCIECWLTEEEYRDAKAQHLLAWQDSPKKAEETEKLTVDVSQEKVRPPQGTSGKSLLWSTSTSTTPTLSPSSYSPAALLPTSPFLNSQVPTVRRISTTSRTISLSSSYNASPKLTDSTNGPLHPNHKVFSKWEKQELEAQAMMKIRELNRKKEQEKKEEKEKAEKQEQELRAKLEERSKVPAVPSISIVPPEPPKPAANPSAAASGDSSIPKLFAPPPASTGSTTSTAQGTTASSNIFGKPPQPPAASSTPSQPTGLSLPTAASATATTTNGSTAQAPKPAFSFPAPVTSSTPAQDTTSKPTSSFSFAPASSAPKVSSAPASEPQKSMFSFPTSAPAQTDATAASKTAFSFPTSTPTGTNSSIPQKDGPGSIFSRIAPAQPANTDAKSTASTAAPTPPPLFSFAKTTPAAPPSIFSSAPSVAGGSSTPAADKPSDDKKPLFSFPSSTSTPSNPFGSSAKTSSSTTPATTFSFTGSAFGGTQTPNTTNKDGEKPATSTTSSTPASVFGSNTGAFGSGNPPATSVFGNSTQANGEKPAAPTSAFGSTAFGSTGSAFGSTAPTFGASNGTTGSVFGNASTVKSTDAPKLTTPSTFPSATTGSSVFGSASNIFGAKPSSATSASDSSNPFGNAGASSSKPAETPKPIFSFNANALAPATNGTSTTTPGSQPAFSFAPSAASTTPAPSTGGFSFKFAPSTTPAASPFGAAGASGFGQPSTGTTNGTTTFSFGAQKQA</sequence>
<feature type="compositionally biased region" description="Low complexity" evidence="1">
    <location>
        <begin position="882"/>
        <end position="892"/>
    </location>
</feature>
<keyword evidence="2" id="KW-0472">Membrane</keyword>
<feature type="compositionally biased region" description="Polar residues" evidence="1">
    <location>
        <begin position="146"/>
        <end position="168"/>
    </location>
</feature>
<accession>A0A409W2P7</accession>
<feature type="compositionally biased region" description="Polar residues" evidence="1">
    <location>
        <begin position="1057"/>
        <end position="1077"/>
    </location>
</feature>
<feature type="region of interest" description="Disordered" evidence="1">
    <location>
        <begin position="200"/>
        <end position="422"/>
    </location>
</feature>
<feature type="compositionally biased region" description="Acidic residues" evidence="1">
    <location>
        <begin position="321"/>
        <end position="330"/>
    </location>
</feature>
<comment type="caution">
    <text evidence="3">The sequence shown here is derived from an EMBL/GenBank/DDBJ whole genome shotgun (WGS) entry which is preliminary data.</text>
</comment>
<feature type="compositionally biased region" description="Polar residues" evidence="1">
    <location>
        <begin position="578"/>
        <end position="590"/>
    </location>
</feature>
<feature type="compositionally biased region" description="Polar residues" evidence="1">
    <location>
        <begin position="758"/>
        <end position="767"/>
    </location>
</feature>
<feature type="compositionally biased region" description="Low complexity" evidence="1">
    <location>
        <begin position="768"/>
        <end position="792"/>
    </location>
</feature>
<feature type="compositionally biased region" description="Polar residues" evidence="1">
    <location>
        <begin position="794"/>
        <end position="834"/>
    </location>
</feature>
<feature type="compositionally biased region" description="Low complexity" evidence="1">
    <location>
        <begin position="1133"/>
        <end position="1177"/>
    </location>
</feature>
<feature type="compositionally biased region" description="Acidic residues" evidence="1">
    <location>
        <begin position="286"/>
        <end position="298"/>
    </location>
</feature>
<protein>
    <submittedName>
        <fullName evidence="3">Uncharacterized protein</fullName>
    </submittedName>
</protein>
<dbReference type="InParanoid" id="A0A409W2P7"/>
<reference evidence="3 4" key="1">
    <citation type="journal article" date="2018" name="Evol. Lett.">
        <title>Horizontal gene cluster transfer increased hallucinogenic mushroom diversity.</title>
        <authorList>
            <person name="Reynolds H.T."/>
            <person name="Vijayakumar V."/>
            <person name="Gluck-Thaler E."/>
            <person name="Korotkin H.B."/>
            <person name="Matheny P.B."/>
            <person name="Slot J.C."/>
        </authorList>
    </citation>
    <scope>NUCLEOTIDE SEQUENCE [LARGE SCALE GENOMIC DNA]</scope>
    <source>
        <strain evidence="3 4">2629</strain>
    </source>
</reference>
<feature type="compositionally biased region" description="Basic residues" evidence="1">
    <location>
        <begin position="335"/>
        <end position="347"/>
    </location>
</feature>
<proteinExistence type="predicted"/>
<feature type="compositionally biased region" description="Basic and acidic residues" evidence="1">
    <location>
        <begin position="498"/>
        <end position="516"/>
    </location>
</feature>
<evidence type="ECO:0000256" key="1">
    <source>
        <dbReference type="SAM" id="MobiDB-lite"/>
    </source>
</evidence>
<evidence type="ECO:0000313" key="4">
    <source>
        <dbReference type="Proteomes" id="UP000284842"/>
    </source>
</evidence>
<feature type="compositionally biased region" description="Low complexity" evidence="1">
    <location>
        <begin position="690"/>
        <end position="705"/>
    </location>
</feature>
<feature type="compositionally biased region" description="Polar residues" evidence="1">
    <location>
        <begin position="1094"/>
        <end position="1106"/>
    </location>
</feature>
<feature type="region of interest" description="Disordered" evidence="1">
    <location>
        <begin position="619"/>
        <end position="1202"/>
    </location>
</feature>
<feature type="compositionally biased region" description="Basic residues" evidence="1">
    <location>
        <begin position="384"/>
        <end position="393"/>
    </location>
</feature>
<feature type="compositionally biased region" description="Low complexity" evidence="1">
    <location>
        <begin position="716"/>
        <end position="747"/>
    </location>
</feature>
<feature type="compositionally biased region" description="Polar residues" evidence="1">
    <location>
        <begin position="1011"/>
        <end position="1050"/>
    </location>
</feature>
<feature type="compositionally biased region" description="Acidic residues" evidence="1">
    <location>
        <begin position="250"/>
        <end position="259"/>
    </location>
</feature>
<feature type="compositionally biased region" description="Low complexity" evidence="1">
    <location>
        <begin position="1184"/>
        <end position="1202"/>
    </location>
</feature>
<feature type="compositionally biased region" description="Low complexity" evidence="1">
    <location>
        <begin position="1084"/>
        <end position="1093"/>
    </location>
</feature>
<dbReference type="OrthoDB" id="9451547at2759"/>
<feature type="compositionally biased region" description="Acidic residues" evidence="1">
    <location>
        <begin position="366"/>
        <end position="377"/>
    </location>
</feature>
<keyword evidence="4" id="KW-1185">Reference proteome</keyword>
<feature type="compositionally biased region" description="Low complexity" evidence="1">
    <location>
        <begin position="525"/>
        <end position="544"/>
    </location>
</feature>
<dbReference type="Proteomes" id="UP000284842">
    <property type="component" value="Unassembled WGS sequence"/>
</dbReference>
<feature type="region of interest" description="Disordered" evidence="1">
    <location>
        <begin position="569"/>
        <end position="593"/>
    </location>
</feature>
<feature type="compositionally biased region" description="Basic and acidic residues" evidence="1">
    <location>
        <begin position="619"/>
        <end position="649"/>
    </location>
</feature>
<organism evidence="3 4">
    <name type="scientific">Panaeolus cyanescens</name>
    <dbReference type="NCBI Taxonomy" id="181874"/>
    <lineage>
        <taxon>Eukaryota</taxon>
        <taxon>Fungi</taxon>
        <taxon>Dikarya</taxon>
        <taxon>Basidiomycota</taxon>
        <taxon>Agaricomycotina</taxon>
        <taxon>Agaricomycetes</taxon>
        <taxon>Agaricomycetidae</taxon>
        <taxon>Agaricales</taxon>
        <taxon>Agaricineae</taxon>
        <taxon>Galeropsidaceae</taxon>
        <taxon>Panaeolus</taxon>
    </lineage>
</organism>
<feature type="compositionally biased region" description="Polar residues" evidence="1">
    <location>
        <begin position="120"/>
        <end position="137"/>
    </location>
</feature>
<feature type="compositionally biased region" description="Basic and acidic residues" evidence="1">
    <location>
        <begin position="394"/>
        <end position="403"/>
    </location>
</feature>